<dbReference type="PANTHER" id="PTHR39515:SF2">
    <property type="entry name" value="HTH-TYPE TRANSCRIPTIONAL REGULATOR RV0880"/>
    <property type="match status" value="1"/>
</dbReference>
<dbReference type="PANTHER" id="PTHR39515">
    <property type="entry name" value="CONSERVED PROTEIN"/>
    <property type="match status" value="1"/>
</dbReference>
<dbReference type="InterPro" id="IPR000835">
    <property type="entry name" value="HTH_MarR-typ"/>
</dbReference>
<dbReference type="InterPro" id="IPR036390">
    <property type="entry name" value="WH_DNA-bd_sf"/>
</dbReference>
<sequence length="151" mass="16733">MTYAKDMASGTTLVQDSLASELRVSVGRFVRRLRSERGEADLPDAQFGVLTSLLRHGDQTPGALAQHERVKPPSMTRTVNALTELGMVEKVEHPTDGRLVLVRVTDTGRREVEETRRRRDAWLTGQLDGLRAKDRELLERASALLADLASG</sequence>
<keyword evidence="3" id="KW-1185">Reference proteome</keyword>
<dbReference type="EMBL" id="SGWX01000001">
    <property type="protein sequence ID" value="RZS62041.1"/>
    <property type="molecule type" value="Genomic_DNA"/>
</dbReference>
<dbReference type="PROSITE" id="PS50995">
    <property type="entry name" value="HTH_MARR_2"/>
    <property type="match status" value="1"/>
</dbReference>
<dbReference type="InterPro" id="IPR036388">
    <property type="entry name" value="WH-like_DNA-bd_sf"/>
</dbReference>
<evidence type="ECO:0000313" key="3">
    <source>
        <dbReference type="Proteomes" id="UP000293852"/>
    </source>
</evidence>
<reference evidence="2 3" key="1">
    <citation type="submission" date="2019-02" db="EMBL/GenBank/DDBJ databases">
        <title>Sequencing the genomes of 1000 actinobacteria strains.</title>
        <authorList>
            <person name="Klenk H.-P."/>
        </authorList>
    </citation>
    <scope>NUCLEOTIDE SEQUENCE [LARGE SCALE GENOMIC DNA]</scope>
    <source>
        <strain evidence="2 3">DSM 16932</strain>
    </source>
</reference>
<accession>A0A4Q7M3W6</accession>
<dbReference type="Gene3D" id="1.10.10.10">
    <property type="entry name" value="Winged helix-like DNA-binding domain superfamily/Winged helix DNA-binding domain"/>
    <property type="match status" value="1"/>
</dbReference>
<dbReference type="SMART" id="SM00347">
    <property type="entry name" value="HTH_MARR"/>
    <property type="match status" value="1"/>
</dbReference>
<dbReference type="GO" id="GO:0003700">
    <property type="term" value="F:DNA-binding transcription factor activity"/>
    <property type="evidence" value="ECO:0007669"/>
    <property type="project" value="InterPro"/>
</dbReference>
<dbReference type="SUPFAM" id="SSF46785">
    <property type="entry name" value="Winged helix' DNA-binding domain"/>
    <property type="match status" value="1"/>
</dbReference>
<dbReference type="GO" id="GO:0003677">
    <property type="term" value="F:DNA binding"/>
    <property type="evidence" value="ECO:0007669"/>
    <property type="project" value="UniProtKB-KW"/>
</dbReference>
<protein>
    <submittedName>
        <fullName evidence="2">DNA-binding MarR family transcriptional regulator</fullName>
    </submittedName>
</protein>
<evidence type="ECO:0000313" key="2">
    <source>
        <dbReference type="EMBL" id="RZS62041.1"/>
    </source>
</evidence>
<name>A0A4Q7M3W6_9MICO</name>
<keyword evidence="2" id="KW-0238">DNA-binding</keyword>
<dbReference type="AlphaFoldDB" id="A0A4Q7M3W6"/>
<dbReference type="Pfam" id="PF12802">
    <property type="entry name" value="MarR_2"/>
    <property type="match status" value="1"/>
</dbReference>
<evidence type="ECO:0000259" key="1">
    <source>
        <dbReference type="PROSITE" id="PS50995"/>
    </source>
</evidence>
<feature type="domain" description="HTH marR-type" evidence="1">
    <location>
        <begin position="15"/>
        <end position="150"/>
    </location>
</feature>
<dbReference type="Proteomes" id="UP000293852">
    <property type="component" value="Unassembled WGS sequence"/>
</dbReference>
<proteinExistence type="predicted"/>
<gene>
    <name evidence="2" type="ORF">EV386_2358</name>
</gene>
<dbReference type="InterPro" id="IPR052526">
    <property type="entry name" value="HTH-type_Bedaq_tolerance"/>
</dbReference>
<organism evidence="2 3">
    <name type="scientific">Xylanimonas ulmi</name>
    <dbReference type="NCBI Taxonomy" id="228973"/>
    <lineage>
        <taxon>Bacteria</taxon>
        <taxon>Bacillati</taxon>
        <taxon>Actinomycetota</taxon>
        <taxon>Actinomycetes</taxon>
        <taxon>Micrococcales</taxon>
        <taxon>Promicromonosporaceae</taxon>
        <taxon>Xylanimonas</taxon>
    </lineage>
</organism>
<comment type="caution">
    <text evidence="2">The sequence shown here is derived from an EMBL/GenBank/DDBJ whole genome shotgun (WGS) entry which is preliminary data.</text>
</comment>